<gene>
    <name evidence="2" type="ORF">MEDL_54049</name>
</gene>
<dbReference type="EMBL" id="CAJPWZ010002600">
    <property type="protein sequence ID" value="CAG2241848.1"/>
    <property type="molecule type" value="Genomic_DNA"/>
</dbReference>
<sequence length="562" mass="62868">MFKKEDEGKLVEYAEKRASLGIGFGKKTYLRYAGQLAQKKGINFKNKIPSDKWWRLHKKRFPDTLSLRKPEATAAIRHKQMNPENVGSYFDALKETLLKHQLMNSPEKIWNMDETYLPLSVDSEKVLTRKGARHVQSKTGFRESVTLIACANAAGSILPPHVIVKGKQKELYNLGTPKMPLQGLAELWFTSLFLPSIGPARPQVLIFDGHNSHNHVELLGIARQNNVEFVELPAHTSHWLQPLDRTYFGPLKTNWRQTLNSFTAETGCPITHGRFFHLFNKTWTETNLDITKIINGFKCTGIYPFNEHAIPAEAFLPNTIYVAEAVDTTSAATETYPCDNTITSDALIEEVSNEESLFEVMDLGITVDDSGVISSTSTLGVPAGTSIPTNLTPSACPPELALSALECSFSLQKREQYEQAFIHGKNLKEKVYETWKHYKQLVNNESLMEDVQEHSVIPSINDDRDIFSIPQLSQKKTEKKKYFVITCEEAYKEKFKEMASKDKSATTDALIEEVSNEESLFEVMDLGITVDDSGVISSTSTLGVPAGTSIPTNLTPSACPPE</sequence>
<dbReference type="GO" id="GO:0003677">
    <property type="term" value="F:DNA binding"/>
    <property type="evidence" value="ECO:0007669"/>
    <property type="project" value="TreeGrafter"/>
</dbReference>
<name>A0A8S3U7P2_MYTED</name>
<dbReference type="PANTHER" id="PTHR19303">
    <property type="entry name" value="TRANSPOSON"/>
    <property type="match status" value="1"/>
</dbReference>
<dbReference type="InterPro" id="IPR036397">
    <property type="entry name" value="RNaseH_sf"/>
</dbReference>
<evidence type="ECO:0000259" key="1">
    <source>
        <dbReference type="Pfam" id="PF03184"/>
    </source>
</evidence>
<evidence type="ECO:0000313" key="2">
    <source>
        <dbReference type="EMBL" id="CAG2241848.1"/>
    </source>
</evidence>
<reference evidence="2" key="1">
    <citation type="submission" date="2021-03" db="EMBL/GenBank/DDBJ databases">
        <authorList>
            <person name="Bekaert M."/>
        </authorList>
    </citation>
    <scope>NUCLEOTIDE SEQUENCE</scope>
</reference>
<accession>A0A8S3U7P2</accession>
<dbReference type="InterPro" id="IPR004875">
    <property type="entry name" value="DDE_SF_endonuclease_dom"/>
</dbReference>
<evidence type="ECO:0000313" key="3">
    <source>
        <dbReference type="Proteomes" id="UP000683360"/>
    </source>
</evidence>
<dbReference type="AlphaFoldDB" id="A0A8S3U7P2"/>
<keyword evidence="3" id="KW-1185">Reference proteome</keyword>
<dbReference type="GO" id="GO:0005634">
    <property type="term" value="C:nucleus"/>
    <property type="evidence" value="ECO:0007669"/>
    <property type="project" value="TreeGrafter"/>
</dbReference>
<proteinExistence type="predicted"/>
<dbReference type="Gene3D" id="3.30.420.10">
    <property type="entry name" value="Ribonuclease H-like superfamily/Ribonuclease H"/>
    <property type="match status" value="1"/>
</dbReference>
<organism evidence="2 3">
    <name type="scientific">Mytilus edulis</name>
    <name type="common">Blue mussel</name>
    <dbReference type="NCBI Taxonomy" id="6550"/>
    <lineage>
        <taxon>Eukaryota</taxon>
        <taxon>Metazoa</taxon>
        <taxon>Spiralia</taxon>
        <taxon>Lophotrochozoa</taxon>
        <taxon>Mollusca</taxon>
        <taxon>Bivalvia</taxon>
        <taxon>Autobranchia</taxon>
        <taxon>Pteriomorphia</taxon>
        <taxon>Mytilida</taxon>
        <taxon>Mytiloidea</taxon>
        <taxon>Mytilidae</taxon>
        <taxon>Mytilinae</taxon>
        <taxon>Mytilus</taxon>
    </lineage>
</organism>
<comment type="caution">
    <text evidence="2">The sequence shown here is derived from an EMBL/GenBank/DDBJ whole genome shotgun (WGS) entry which is preliminary data.</text>
</comment>
<feature type="domain" description="DDE-1" evidence="1">
    <location>
        <begin position="143"/>
        <end position="284"/>
    </location>
</feature>
<dbReference type="InterPro" id="IPR050863">
    <property type="entry name" value="CenT-Element_Derived"/>
</dbReference>
<dbReference type="Proteomes" id="UP000683360">
    <property type="component" value="Unassembled WGS sequence"/>
</dbReference>
<dbReference type="Pfam" id="PF03184">
    <property type="entry name" value="DDE_1"/>
    <property type="match status" value="1"/>
</dbReference>
<protein>
    <recommendedName>
        <fullName evidence="1">DDE-1 domain-containing protein</fullName>
    </recommendedName>
</protein>
<dbReference type="OrthoDB" id="6140473at2759"/>